<dbReference type="PANTHER" id="PTHR12420:SF42">
    <property type="entry name" value="G2_M PHASE-SPECIFIC E3 UBIQUITIN-PROTEIN LIGASE"/>
    <property type="match status" value="1"/>
</dbReference>
<dbReference type="PROSITE" id="PS50089">
    <property type="entry name" value="ZF_RING_2"/>
    <property type="match status" value="1"/>
</dbReference>
<dbReference type="GO" id="GO:0005634">
    <property type="term" value="C:nucleus"/>
    <property type="evidence" value="ECO:0007669"/>
    <property type="project" value="TreeGrafter"/>
</dbReference>
<keyword evidence="1" id="KW-0479">Metal-binding</keyword>
<evidence type="ECO:0000256" key="1">
    <source>
        <dbReference type="ARBA" id="ARBA00022723"/>
    </source>
</evidence>
<dbReference type="InterPro" id="IPR001841">
    <property type="entry name" value="Znf_RING"/>
</dbReference>
<dbReference type="SMART" id="SM00249">
    <property type="entry name" value="PHD"/>
    <property type="match status" value="3"/>
</dbReference>
<dbReference type="Pfam" id="PF13771">
    <property type="entry name" value="zf-HC5HC2H"/>
    <property type="match status" value="1"/>
</dbReference>
<dbReference type="PANTHER" id="PTHR12420">
    <property type="entry name" value="PHD FINGER PROTEIN"/>
    <property type="match status" value="1"/>
</dbReference>
<evidence type="ECO:0000256" key="2">
    <source>
        <dbReference type="ARBA" id="ARBA00022771"/>
    </source>
</evidence>
<evidence type="ECO:0000259" key="6">
    <source>
        <dbReference type="PROSITE" id="PS51805"/>
    </source>
</evidence>
<reference evidence="7" key="1">
    <citation type="submission" date="2020-08" db="EMBL/GenBank/DDBJ databases">
        <title>Multicomponent nature underlies the extraordinary mechanical properties of spider dragline silk.</title>
        <authorList>
            <person name="Kono N."/>
            <person name="Nakamura H."/>
            <person name="Mori M."/>
            <person name="Yoshida Y."/>
            <person name="Ohtoshi R."/>
            <person name="Malay A.D."/>
            <person name="Moran D.A.P."/>
            <person name="Tomita M."/>
            <person name="Numata K."/>
            <person name="Arakawa K."/>
        </authorList>
    </citation>
    <scope>NUCLEOTIDE SEQUENCE</scope>
</reference>
<dbReference type="Pfam" id="PF26054">
    <property type="entry name" value="PHD_G2E3"/>
    <property type="match status" value="1"/>
</dbReference>
<evidence type="ECO:0000256" key="3">
    <source>
        <dbReference type="ARBA" id="ARBA00022833"/>
    </source>
</evidence>
<name>A0A8X6PUP5_NEPPI</name>
<dbReference type="InterPro" id="IPR019786">
    <property type="entry name" value="Zinc_finger_PHD-type_CS"/>
</dbReference>
<dbReference type="PROSITE" id="PS51805">
    <property type="entry name" value="EPHD"/>
    <property type="match status" value="1"/>
</dbReference>
<gene>
    <name evidence="7" type="primary">G2E3</name>
    <name evidence="7" type="ORF">NPIL_401591</name>
</gene>
<keyword evidence="3" id="KW-0862">Zinc</keyword>
<keyword evidence="8" id="KW-1185">Reference proteome</keyword>
<dbReference type="Gene3D" id="3.30.40.10">
    <property type="entry name" value="Zinc/RING finger domain, C3HC4 (zinc finger)"/>
    <property type="match status" value="2"/>
</dbReference>
<organism evidence="7 8">
    <name type="scientific">Nephila pilipes</name>
    <name type="common">Giant wood spider</name>
    <name type="synonym">Nephila maculata</name>
    <dbReference type="NCBI Taxonomy" id="299642"/>
    <lineage>
        <taxon>Eukaryota</taxon>
        <taxon>Metazoa</taxon>
        <taxon>Ecdysozoa</taxon>
        <taxon>Arthropoda</taxon>
        <taxon>Chelicerata</taxon>
        <taxon>Arachnida</taxon>
        <taxon>Araneae</taxon>
        <taxon>Araneomorphae</taxon>
        <taxon>Entelegynae</taxon>
        <taxon>Araneoidea</taxon>
        <taxon>Nephilidae</taxon>
        <taxon>Nephila</taxon>
    </lineage>
</organism>
<dbReference type="OrthoDB" id="512616at2759"/>
<dbReference type="Proteomes" id="UP000887013">
    <property type="component" value="Unassembled WGS sequence"/>
</dbReference>
<evidence type="ECO:0000313" key="8">
    <source>
        <dbReference type="Proteomes" id="UP000887013"/>
    </source>
</evidence>
<dbReference type="InterPro" id="IPR013083">
    <property type="entry name" value="Znf_RING/FYVE/PHD"/>
</dbReference>
<feature type="domain" description="PHD-type" evidence="6">
    <location>
        <begin position="89"/>
        <end position="146"/>
    </location>
</feature>
<dbReference type="PROSITE" id="PS01359">
    <property type="entry name" value="ZF_PHD_1"/>
    <property type="match status" value="1"/>
</dbReference>
<dbReference type="SUPFAM" id="SSF57903">
    <property type="entry name" value="FYVE/PHD zinc finger"/>
    <property type="match status" value="1"/>
</dbReference>
<feature type="domain" description="RING-type" evidence="5">
    <location>
        <begin position="161"/>
        <end position="210"/>
    </location>
</feature>
<evidence type="ECO:0000313" key="7">
    <source>
        <dbReference type="EMBL" id="GFT90151.1"/>
    </source>
</evidence>
<accession>A0A8X6PUP5</accession>
<dbReference type="InterPro" id="IPR059102">
    <property type="entry name" value="PHD_PHF7/G2E3-like"/>
</dbReference>
<evidence type="ECO:0000259" key="5">
    <source>
        <dbReference type="PROSITE" id="PS50089"/>
    </source>
</evidence>
<dbReference type="InterPro" id="IPR051188">
    <property type="entry name" value="PHD-type_Zinc_Finger"/>
</dbReference>
<keyword evidence="2 4" id="KW-0863">Zinc-finger</keyword>
<dbReference type="SUPFAM" id="SSF57850">
    <property type="entry name" value="RING/U-box"/>
    <property type="match status" value="1"/>
</dbReference>
<dbReference type="InterPro" id="IPR001965">
    <property type="entry name" value="Znf_PHD"/>
</dbReference>
<protein>
    <recommendedName>
        <fullName evidence="9">G2/M phase-specific E3 ubiquitin-protein ligase</fullName>
    </recommendedName>
</protein>
<dbReference type="InterPro" id="IPR011011">
    <property type="entry name" value="Znf_FYVE_PHD"/>
</dbReference>
<sequence length="511" mass="57820">MVTVCARCIRLVFGKSCGIITFVVCVCSLDHKIKHSVGRKCHAKEIVSYLKAQQLVFSVERMKIMNFCMENFIMKNYQSTKTVCFLQVEEVIRGKKLKCFHCKQNGATVGCSKAICRRTFHYPCGIKNHTLHQFFGTFPSYCALHKPQQKAIETPKEEFYCHICYLPLSEKDEKNCLYTSCCNHNWYHSACLQTYALSAGRYFFKCPLCNNSTDFISQVEFYGICVPEKDASWELEENAYQDLLYRPECGADNCYCADGRKYNGKSSWALLSCLCCGSVARHRCCANLKNSETAWKCEDCKVLEDKILKKKLNPQSSTEIVECSKQDSSNEKMPIFEIAQCSKQESSEEIPILEISLAVSRPSCSYASSNSVISTSTNNCNKVTNNAFLQSIEPQCEIKVTSVENFLKSKTEKTSNSESLKRKVKEELNINSKKTCLTGNILNQLKKDNPLNNQSLILPCNSVKTSNVAVQPKVIAKKRKTGKKFSGGCCSGNSHQCIKRMFGMECHNYRI</sequence>
<dbReference type="GO" id="GO:0008270">
    <property type="term" value="F:zinc ion binding"/>
    <property type="evidence" value="ECO:0007669"/>
    <property type="project" value="UniProtKB-KW"/>
</dbReference>
<proteinExistence type="predicted"/>
<evidence type="ECO:0008006" key="9">
    <source>
        <dbReference type="Google" id="ProtNLM"/>
    </source>
</evidence>
<comment type="caution">
    <text evidence="7">The sequence shown here is derived from an EMBL/GenBank/DDBJ whole genome shotgun (WGS) entry which is preliminary data.</text>
</comment>
<dbReference type="EMBL" id="BMAW01024925">
    <property type="protein sequence ID" value="GFT90151.1"/>
    <property type="molecule type" value="Genomic_DNA"/>
</dbReference>
<dbReference type="AlphaFoldDB" id="A0A8X6PUP5"/>
<evidence type="ECO:0000256" key="4">
    <source>
        <dbReference type="PROSITE-ProRule" id="PRU00175"/>
    </source>
</evidence>
<dbReference type="InterPro" id="IPR034732">
    <property type="entry name" value="EPHD"/>
</dbReference>